<dbReference type="AlphaFoldDB" id="A0A3T0N105"/>
<evidence type="ECO:0000313" key="2">
    <source>
        <dbReference type="Proteomes" id="UP000283063"/>
    </source>
</evidence>
<protein>
    <submittedName>
        <fullName evidence="1">Uncharacterized protein</fullName>
    </submittedName>
</protein>
<evidence type="ECO:0000313" key="1">
    <source>
        <dbReference type="EMBL" id="AZV77713.1"/>
    </source>
</evidence>
<keyword evidence="2" id="KW-1185">Reference proteome</keyword>
<gene>
    <name evidence="1" type="ORF">EBB79_07295</name>
</gene>
<dbReference type="EMBL" id="CP033219">
    <property type="protein sequence ID" value="AZV77713.1"/>
    <property type="molecule type" value="Genomic_DNA"/>
</dbReference>
<dbReference type="Proteomes" id="UP000283063">
    <property type="component" value="Chromosome"/>
</dbReference>
<organism evidence="1 2">
    <name type="scientific">Parasedimentitalea marina</name>
    <dbReference type="NCBI Taxonomy" id="2483033"/>
    <lineage>
        <taxon>Bacteria</taxon>
        <taxon>Pseudomonadati</taxon>
        <taxon>Pseudomonadota</taxon>
        <taxon>Alphaproteobacteria</taxon>
        <taxon>Rhodobacterales</taxon>
        <taxon>Paracoccaceae</taxon>
        <taxon>Parasedimentitalea</taxon>
    </lineage>
</organism>
<dbReference type="KEGG" id="sedi:EBB79_07295"/>
<proteinExistence type="predicted"/>
<reference evidence="1 2" key="1">
    <citation type="submission" date="2018-10" db="EMBL/GenBank/DDBJ databases">
        <title>Parasedimentitalea marina sp. nov., a psychrophilic bacterium isolated from deep seawater of the New Britain Trench.</title>
        <authorList>
            <person name="Cao J."/>
        </authorList>
    </citation>
    <scope>NUCLEOTIDE SEQUENCE [LARGE SCALE GENOMIC DNA]</scope>
    <source>
        <strain evidence="1 2">W43</strain>
    </source>
</reference>
<name>A0A3T0N105_9RHOB</name>
<accession>A0A3T0N105</accession>
<sequence length="146" mass="16188">MSCDASNQQALNAMLKLAVRHENAEWREVGEGTRLLILPLADLEADPATELFWKSARPDKVLGVQIASGQIEAHLLPNQPQSVTAIPGTFDAARGHDHIHFGGLYWTLVAPNQSVPGLDDLRSFKAPEATEVEDLDAREKWFKDRH</sequence>
<dbReference type="RefSeq" id="WP_127748270.1">
    <property type="nucleotide sequence ID" value="NZ_CP033219.1"/>
</dbReference>